<gene>
    <name evidence="1" type="ORF">FKW44_013334</name>
</gene>
<feature type="non-terminal residue" evidence="1">
    <location>
        <position position="68"/>
    </location>
</feature>
<reference evidence="2" key="1">
    <citation type="submission" date="2021-01" db="EMBL/GenBank/DDBJ databases">
        <title>Caligus Genome Assembly.</title>
        <authorList>
            <person name="Gallardo-Escarate C."/>
        </authorList>
    </citation>
    <scope>NUCLEOTIDE SEQUENCE [LARGE SCALE GENOMIC DNA]</scope>
</reference>
<dbReference type="InterPro" id="IPR053164">
    <property type="entry name" value="IS1016-like_transposase"/>
</dbReference>
<keyword evidence="2" id="KW-1185">Reference proteome</keyword>
<evidence type="ECO:0000313" key="2">
    <source>
        <dbReference type="Proteomes" id="UP000595437"/>
    </source>
</evidence>
<dbReference type="EMBL" id="CP045897">
    <property type="protein sequence ID" value="QQP51863.1"/>
    <property type="molecule type" value="Genomic_DNA"/>
</dbReference>
<dbReference type="AlphaFoldDB" id="A0A7T8KA81"/>
<proteinExistence type="predicted"/>
<accession>A0A7T8KA81</accession>
<protein>
    <submittedName>
        <fullName evidence="1">LOC101846883</fullName>
    </submittedName>
</protein>
<dbReference type="Proteomes" id="UP000595437">
    <property type="component" value="Chromosome 8"/>
</dbReference>
<dbReference type="PANTHER" id="PTHR47163">
    <property type="entry name" value="DDE_TNP_IS1595 DOMAIN-CONTAINING PROTEIN"/>
    <property type="match status" value="1"/>
</dbReference>
<dbReference type="PANTHER" id="PTHR47163:SF2">
    <property type="entry name" value="SI:DKEY-17M8.2"/>
    <property type="match status" value="1"/>
</dbReference>
<organism evidence="1 2">
    <name type="scientific">Caligus rogercresseyi</name>
    <name type="common">Sea louse</name>
    <dbReference type="NCBI Taxonomy" id="217165"/>
    <lineage>
        <taxon>Eukaryota</taxon>
        <taxon>Metazoa</taxon>
        <taxon>Ecdysozoa</taxon>
        <taxon>Arthropoda</taxon>
        <taxon>Crustacea</taxon>
        <taxon>Multicrustacea</taxon>
        <taxon>Hexanauplia</taxon>
        <taxon>Copepoda</taxon>
        <taxon>Siphonostomatoida</taxon>
        <taxon>Caligidae</taxon>
        <taxon>Caligus</taxon>
    </lineage>
</organism>
<name>A0A7T8KA81_CALRO</name>
<evidence type="ECO:0000313" key="1">
    <source>
        <dbReference type="EMBL" id="QQP51863.1"/>
    </source>
</evidence>
<sequence length="68" mass="8055">MPVHPRYEHEVVNHSRNFVDPLTGAHTNNVECFWKNAKQRLKSMAGVHDTMLSGHLNEFLWRERWGKN</sequence>
<dbReference type="OrthoDB" id="6379547at2759"/>